<dbReference type="Gene3D" id="3.40.50.1820">
    <property type="entry name" value="alpha/beta hydrolase"/>
    <property type="match status" value="1"/>
</dbReference>
<reference evidence="11" key="1">
    <citation type="submission" date="2023-01" db="EMBL/GenBank/DDBJ databases">
        <title>The chitinases involved in constricting ring structure development in the nematode-trapping fungus Drechslerella dactyloides.</title>
        <authorList>
            <person name="Wang R."/>
            <person name="Zhang L."/>
            <person name="Tang P."/>
            <person name="Li S."/>
            <person name="Liang L."/>
        </authorList>
    </citation>
    <scope>NUCLEOTIDE SEQUENCE</scope>
    <source>
        <strain evidence="11">YMF1.00031</strain>
    </source>
</reference>
<keyword evidence="6" id="KW-0378">Hydrolase</keyword>
<dbReference type="InterPro" id="IPR043595">
    <property type="entry name" value="FaeB/C/D"/>
</dbReference>
<dbReference type="PANTHER" id="PTHR38050:SF2">
    <property type="entry name" value="FERULOYL ESTERASE C-RELATED"/>
    <property type="match status" value="1"/>
</dbReference>
<dbReference type="GO" id="GO:0045493">
    <property type="term" value="P:xylan catabolic process"/>
    <property type="evidence" value="ECO:0007669"/>
    <property type="project" value="UniProtKB-KW"/>
</dbReference>
<comment type="catalytic activity">
    <reaction evidence="9">
        <text>feruloyl-polysaccharide + H2O = ferulate + polysaccharide.</text>
        <dbReference type="EC" id="3.1.1.73"/>
    </reaction>
</comment>
<evidence type="ECO:0000256" key="9">
    <source>
        <dbReference type="ARBA" id="ARBA00034075"/>
    </source>
</evidence>
<evidence type="ECO:0000313" key="12">
    <source>
        <dbReference type="Proteomes" id="UP001221413"/>
    </source>
</evidence>
<proteinExistence type="predicted"/>
<protein>
    <recommendedName>
        <fullName evidence="2">feruloyl esterase</fullName>
        <ecNumber evidence="2">3.1.1.73</ecNumber>
    </recommendedName>
</protein>
<evidence type="ECO:0000313" key="11">
    <source>
        <dbReference type="EMBL" id="KAJ6260099.1"/>
    </source>
</evidence>
<evidence type="ECO:0000256" key="5">
    <source>
        <dbReference type="ARBA" id="ARBA00022729"/>
    </source>
</evidence>
<feature type="compositionally biased region" description="Low complexity" evidence="10">
    <location>
        <begin position="792"/>
        <end position="811"/>
    </location>
</feature>
<keyword evidence="8" id="KW-0624">Polysaccharide degradation</keyword>
<dbReference type="GO" id="GO:0005576">
    <property type="term" value="C:extracellular region"/>
    <property type="evidence" value="ECO:0007669"/>
    <property type="project" value="UniProtKB-SubCell"/>
</dbReference>
<evidence type="ECO:0000256" key="10">
    <source>
        <dbReference type="SAM" id="MobiDB-lite"/>
    </source>
</evidence>
<organism evidence="11 12">
    <name type="scientific">Drechslerella dactyloides</name>
    <name type="common">Nematode-trapping fungus</name>
    <name type="synonym">Arthrobotrys dactyloides</name>
    <dbReference type="NCBI Taxonomy" id="74499"/>
    <lineage>
        <taxon>Eukaryota</taxon>
        <taxon>Fungi</taxon>
        <taxon>Dikarya</taxon>
        <taxon>Ascomycota</taxon>
        <taxon>Pezizomycotina</taxon>
        <taxon>Orbiliomycetes</taxon>
        <taxon>Orbiliales</taxon>
        <taxon>Orbiliaceae</taxon>
        <taxon>Drechslerella</taxon>
    </lineage>
</organism>
<dbReference type="InterPro" id="IPR029058">
    <property type="entry name" value="AB_hydrolase_fold"/>
</dbReference>
<dbReference type="SUPFAM" id="SSF56112">
    <property type="entry name" value="Protein kinase-like (PK-like)"/>
    <property type="match status" value="1"/>
</dbReference>
<keyword evidence="7" id="KW-0119">Carbohydrate metabolism</keyword>
<evidence type="ECO:0000256" key="7">
    <source>
        <dbReference type="ARBA" id="ARBA00023277"/>
    </source>
</evidence>
<keyword evidence="4" id="KW-0858">Xylan degradation</keyword>
<dbReference type="PANTHER" id="PTHR38050">
    <property type="match status" value="1"/>
</dbReference>
<dbReference type="Proteomes" id="UP001221413">
    <property type="component" value="Unassembled WGS sequence"/>
</dbReference>
<sequence length="840" mass="92395">MNEDFDIYLSSLEVCNDVWSEKHLVELGGTVYGDPTRTILRSVFGKRGYFYSQWNVGIGDLDRIFYHWPLPNASGHDATRETRLVVDWKPPWEVEVPDDLVKAYNDAKCRKAQNNVTNAVHQLYGYMTFNNLEFSILCTYDSTFLFRRVGDSSLEVSPAFKRSAQGLESPLAAWIYICHLVLTQDYLLYSPINTNPSGQLEMRLDPNPEVQGTWDKGREVRWDRVKLQMDQELGKNQATVMLGQVMTDRRQTRSQIKPTRAVFKIYDITTDVKLRMANAEIAAYKKLERSQGVYVPKLYAAGTVWGMLKVLVLEDCGKEATRQTIPQDFGRKARRALSALHFENMLHGDLALRNFALSGSDVRLIDLGCCRKGSKYDLEEEQKELEAVIEGKHESDNSPWVPNRENEDSNRSREADSDNQCECWRLQDDINWPPNPGIEPPHGITTRCGAALCFKRHPSHVRVVGDWGHAYMYMMRDTTLTLALLALAPAVSLAQKSAGCGKAVAAADIGSPVGRNITSSSVGRSFRVRLPEGYQDGTAYPVLFGFHGSPGIGLYFELDTRFNEPQWGAGKILVYPDALNGTWATGAGGTPVEQDLEFVQDMVDELKDTYCVDTARIYATGISNGAGFINRIACDEAVGANFAAFAPSSGAYTGFEPGGNATCQPYKTPLPILSIHGGNDTTVPYNGRNASAGVLATPPIEFWLQGWVERNKCDNMTMTTINGTVHRFLWTCDGVDGAMEHWREDDMGHAWASREPTFSQIAAGEPPTKIEGNAVILDFFEEWRVDVPPPSSTTTAGPSSTSGAAGSETSAAGGGNAAGRTAGSLAMAGLGVAVAVLGSF</sequence>
<keyword evidence="5" id="KW-0732">Signal</keyword>
<dbReference type="Gene3D" id="1.10.510.10">
    <property type="entry name" value="Transferase(Phosphotransferase) domain 1"/>
    <property type="match status" value="1"/>
</dbReference>
<dbReference type="SUPFAM" id="SSF53474">
    <property type="entry name" value="alpha/beta-Hydrolases"/>
    <property type="match status" value="1"/>
</dbReference>
<evidence type="ECO:0000256" key="8">
    <source>
        <dbReference type="ARBA" id="ARBA00023326"/>
    </source>
</evidence>
<dbReference type="EC" id="3.1.1.73" evidence="2"/>
<keyword evidence="3" id="KW-0964">Secreted</keyword>
<dbReference type="AlphaFoldDB" id="A0AAD6IWR3"/>
<feature type="region of interest" description="Disordered" evidence="10">
    <location>
        <begin position="390"/>
        <end position="419"/>
    </location>
</feature>
<evidence type="ECO:0000256" key="3">
    <source>
        <dbReference type="ARBA" id="ARBA00022525"/>
    </source>
</evidence>
<dbReference type="GO" id="GO:0030600">
    <property type="term" value="F:feruloyl esterase activity"/>
    <property type="evidence" value="ECO:0007669"/>
    <property type="project" value="UniProtKB-EC"/>
</dbReference>
<evidence type="ECO:0000256" key="6">
    <source>
        <dbReference type="ARBA" id="ARBA00022801"/>
    </source>
</evidence>
<comment type="caution">
    <text evidence="11">The sequence shown here is derived from an EMBL/GenBank/DDBJ whole genome shotgun (WGS) entry which is preliminary data.</text>
</comment>
<gene>
    <name evidence="11" type="ORF">Dda_4320</name>
</gene>
<keyword evidence="12" id="KW-1185">Reference proteome</keyword>
<dbReference type="InterPro" id="IPR011009">
    <property type="entry name" value="Kinase-like_dom_sf"/>
</dbReference>
<evidence type="ECO:0000256" key="2">
    <source>
        <dbReference type="ARBA" id="ARBA00013091"/>
    </source>
</evidence>
<dbReference type="EMBL" id="JAQGDS010000005">
    <property type="protein sequence ID" value="KAJ6260099.1"/>
    <property type="molecule type" value="Genomic_DNA"/>
</dbReference>
<evidence type="ECO:0000256" key="4">
    <source>
        <dbReference type="ARBA" id="ARBA00022651"/>
    </source>
</evidence>
<name>A0AAD6IWR3_DREDA</name>
<evidence type="ECO:0000256" key="1">
    <source>
        <dbReference type="ARBA" id="ARBA00004613"/>
    </source>
</evidence>
<accession>A0AAD6IWR3</accession>
<feature type="compositionally biased region" description="Basic and acidic residues" evidence="10">
    <location>
        <begin position="404"/>
        <end position="416"/>
    </location>
</feature>
<comment type="subcellular location">
    <subcellularLocation>
        <location evidence="1">Secreted</location>
    </subcellularLocation>
</comment>
<feature type="region of interest" description="Disordered" evidence="10">
    <location>
        <begin position="787"/>
        <end position="816"/>
    </location>
</feature>